<feature type="compositionally biased region" description="Low complexity" evidence="1">
    <location>
        <begin position="34"/>
        <end position="56"/>
    </location>
</feature>
<keyword evidence="4" id="KW-1185">Reference proteome</keyword>
<evidence type="ECO:0000256" key="2">
    <source>
        <dbReference type="SAM" id="SignalP"/>
    </source>
</evidence>
<name>A0A521ETM1_9ACTN</name>
<dbReference type="EMBL" id="FXTJ01000006">
    <property type="protein sequence ID" value="SMO87273.1"/>
    <property type="molecule type" value="Genomic_DNA"/>
</dbReference>
<reference evidence="3 4" key="1">
    <citation type="submission" date="2017-05" db="EMBL/GenBank/DDBJ databases">
        <authorList>
            <person name="Varghese N."/>
            <person name="Submissions S."/>
        </authorList>
    </citation>
    <scope>NUCLEOTIDE SEQUENCE [LARGE SCALE GENOMIC DNA]</scope>
    <source>
        <strain evidence="3 4">DSM 46834</strain>
    </source>
</reference>
<feature type="signal peptide" evidence="2">
    <location>
        <begin position="1"/>
        <end position="22"/>
    </location>
</feature>
<sequence length="253" mass="24944">MIIRRRPVLAVAAGLLAVPLLAACGGDDVEGTASPASSSSESSSESSSSASRSPSSGTDLTPGLLPAEAFGAGAQVTPVTEAQLAQGAAVAGGSAADLQVTPPECQAAVQGTQPSFDEYDDVAAQVAVAGTTTTVQALASGGPAEDALDGFGDRLDGCSEVQVSSPQIGTATVSLEEIGVPDLGDGSAGLTFTTTVTGPDGQQVTVPALIGVVQDGERVVVLLRTDASGGQLDPTAFADLLEQAYDTQADVLD</sequence>
<feature type="region of interest" description="Disordered" evidence="1">
    <location>
        <begin position="29"/>
        <end position="65"/>
    </location>
</feature>
<gene>
    <name evidence="3" type="ORF">SAMN06273567_10615</name>
</gene>
<dbReference type="Proteomes" id="UP000317484">
    <property type="component" value="Unassembled WGS sequence"/>
</dbReference>
<evidence type="ECO:0000313" key="3">
    <source>
        <dbReference type="EMBL" id="SMO87273.1"/>
    </source>
</evidence>
<dbReference type="AlphaFoldDB" id="A0A521ETM1"/>
<evidence type="ECO:0000313" key="4">
    <source>
        <dbReference type="Proteomes" id="UP000317484"/>
    </source>
</evidence>
<proteinExistence type="predicted"/>
<keyword evidence="2" id="KW-0732">Signal</keyword>
<protein>
    <recommendedName>
        <fullName evidence="5">PknH-like extracellular domain-containing protein</fullName>
    </recommendedName>
</protein>
<organism evidence="3 4">
    <name type="scientific">Geodermatophilus aquaeductus</name>
    <dbReference type="NCBI Taxonomy" id="1564161"/>
    <lineage>
        <taxon>Bacteria</taxon>
        <taxon>Bacillati</taxon>
        <taxon>Actinomycetota</taxon>
        <taxon>Actinomycetes</taxon>
        <taxon>Geodermatophilales</taxon>
        <taxon>Geodermatophilaceae</taxon>
        <taxon>Geodermatophilus</taxon>
    </lineage>
</organism>
<evidence type="ECO:0008006" key="5">
    <source>
        <dbReference type="Google" id="ProtNLM"/>
    </source>
</evidence>
<dbReference type="RefSeq" id="WP_142459385.1">
    <property type="nucleotide sequence ID" value="NZ_FXTJ01000006.1"/>
</dbReference>
<dbReference type="PROSITE" id="PS51257">
    <property type="entry name" value="PROKAR_LIPOPROTEIN"/>
    <property type="match status" value="1"/>
</dbReference>
<feature type="chain" id="PRO_5021730602" description="PknH-like extracellular domain-containing protein" evidence="2">
    <location>
        <begin position="23"/>
        <end position="253"/>
    </location>
</feature>
<evidence type="ECO:0000256" key="1">
    <source>
        <dbReference type="SAM" id="MobiDB-lite"/>
    </source>
</evidence>
<accession>A0A521ETM1</accession>